<sequence>MHPACFGLAANDALTNGGDLLFGPLKLLNSGAFPDVALYLGNYKLPAHAAILAIQSEYFKRSLKVKFLESQSREFRINEGSPHAHWRVVEFIYRGKYSEDIDPLGPPDDDELVGSVWVCPGRLPLSEFSPRLRSTASMGSSIEQQRPRTLVVNAQVE</sequence>
<dbReference type="Gene3D" id="3.30.710.10">
    <property type="entry name" value="Potassium Channel Kv1.1, Chain A"/>
    <property type="match status" value="1"/>
</dbReference>
<dbReference type="PROSITE" id="PS50097">
    <property type="entry name" value="BTB"/>
    <property type="match status" value="1"/>
</dbReference>
<reference evidence="2" key="1">
    <citation type="journal article" date="2021" name="Nat. Commun.">
        <title>Genetic determinants of endophytism in the Arabidopsis root mycobiome.</title>
        <authorList>
            <person name="Mesny F."/>
            <person name="Miyauchi S."/>
            <person name="Thiergart T."/>
            <person name="Pickel B."/>
            <person name="Atanasova L."/>
            <person name="Karlsson M."/>
            <person name="Huettel B."/>
            <person name="Barry K.W."/>
            <person name="Haridas S."/>
            <person name="Chen C."/>
            <person name="Bauer D."/>
            <person name="Andreopoulos W."/>
            <person name="Pangilinan J."/>
            <person name="LaButti K."/>
            <person name="Riley R."/>
            <person name="Lipzen A."/>
            <person name="Clum A."/>
            <person name="Drula E."/>
            <person name="Henrissat B."/>
            <person name="Kohler A."/>
            <person name="Grigoriev I.V."/>
            <person name="Martin F.M."/>
            <person name="Hacquard S."/>
        </authorList>
    </citation>
    <scope>NUCLEOTIDE SEQUENCE</scope>
    <source>
        <strain evidence="2">MPI-CAGE-AT-0021</strain>
    </source>
</reference>
<gene>
    <name evidence="2" type="ORF">B0J13DRAFT_675208</name>
</gene>
<organism evidence="2 3">
    <name type="scientific">Dactylonectria estremocensis</name>
    <dbReference type="NCBI Taxonomy" id="1079267"/>
    <lineage>
        <taxon>Eukaryota</taxon>
        <taxon>Fungi</taxon>
        <taxon>Dikarya</taxon>
        <taxon>Ascomycota</taxon>
        <taxon>Pezizomycotina</taxon>
        <taxon>Sordariomycetes</taxon>
        <taxon>Hypocreomycetidae</taxon>
        <taxon>Hypocreales</taxon>
        <taxon>Nectriaceae</taxon>
        <taxon>Dactylonectria</taxon>
    </lineage>
</organism>
<dbReference type="AlphaFoldDB" id="A0A9P9EVV2"/>
<dbReference type="Proteomes" id="UP000717696">
    <property type="component" value="Unassembled WGS sequence"/>
</dbReference>
<proteinExistence type="predicted"/>
<keyword evidence="3" id="KW-1185">Reference proteome</keyword>
<dbReference type="Pfam" id="PF00651">
    <property type="entry name" value="BTB"/>
    <property type="match status" value="1"/>
</dbReference>
<accession>A0A9P9EVV2</accession>
<evidence type="ECO:0000313" key="2">
    <source>
        <dbReference type="EMBL" id="KAH7145558.1"/>
    </source>
</evidence>
<protein>
    <recommendedName>
        <fullName evidence="1">BTB domain-containing protein</fullName>
    </recommendedName>
</protein>
<dbReference type="EMBL" id="JAGMUU010000009">
    <property type="protein sequence ID" value="KAH7145558.1"/>
    <property type="molecule type" value="Genomic_DNA"/>
</dbReference>
<evidence type="ECO:0000259" key="1">
    <source>
        <dbReference type="PROSITE" id="PS50097"/>
    </source>
</evidence>
<dbReference type="OrthoDB" id="6359816at2759"/>
<evidence type="ECO:0000313" key="3">
    <source>
        <dbReference type="Proteomes" id="UP000717696"/>
    </source>
</evidence>
<comment type="caution">
    <text evidence="2">The sequence shown here is derived from an EMBL/GenBank/DDBJ whole genome shotgun (WGS) entry which is preliminary data.</text>
</comment>
<feature type="domain" description="BTB" evidence="1">
    <location>
        <begin position="34"/>
        <end position="101"/>
    </location>
</feature>
<name>A0A9P9EVV2_9HYPO</name>
<dbReference type="InterPro" id="IPR000210">
    <property type="entry name" value="BTB/POZ_dom"/>
</dbReference>
<dbReference type="SUPFAM" id="SSF54695">
    <property type="entry name" value="POZ domain"/>
    <property type="match status" value="1"/>
</dbReference>
<dbReference type="CDD" id="cd18186">
    <property type="entry name" value="BTB_POZ_ZBTB_KLHL-like"/>
    <property type="match status" value="1"/>
</dbReference>
<dbReference type="InterPro" id="IPR011333">
    <property type="entry name" value="SKP1/BTB/POZ_sf"/>
</dbReference>